<dbReference type="FunFam" id="2.30.130.40:FF:000017">
    <property type="entry name" value="ATP-dependent protease La (LON) domain protein"/>
    <property type="match status" value="1"/>
</dbReference>
<dbReference type="InterPro" id="IPR015947">
    <property type="entry name" value="PUA-like_sf"/>
</dbReference>
<sequence>MALPSAFSSPSLKPTPPCVSAFYTKPVRLQATYRSGDNRRSCKLSSFRCSSSSFSEKHHNANPPKSDDLVELPLFPLPLVLFPGATIPLQIFEYRYRVMMQTLLQSDLRFGVVYSDAVSGSAAGIGCVGEIVKHERLVDDRFFLICKGQERFRVTDLVRTKPYLVAKVTWLEDRPSGEENLDELANEVEVLMKEVIRLSNRLNGKPEKEAQDLRKNQFPTPFSFFVGSTFEGAPMEQQALLELEDTAARLKRERETLRNTLNYLTAASAVKDVFPSP</sequence>
<protein>
    <submittedName>
        <fullName evidence="3">Lon protease 2</fullName>
    </submittedName>
</protein>
<dbReference type="InterPro" id="IPR003111">
    <property type="entry name" value="Lon_prtase_N"/>
</dbReference>
<feature type="domain" description="Lon N-terminal" evidence="2">
    <location>
        <begin position="69"/>
        <end position="261"/>
    </location>
</feature>
<proteinExistence type="predicted"/>
<keyword evidence="3" id="KW-0645">Protease</keyword>
<evidence type="ECO:0000259" key="2">
    <source>
        <dbReference type="PROSITE" id="PS51787"/>
    </source>
</evidence>
<dbReference type="Gene3D" id="2.30.130.40">
    <property type="entry name" value="LON domain-like"/>
    <property type="match status" value="1"/>
</dbReference>
<gene>
    <name evidence="3" type="ORF">LE_TR20172_c0_g1_i1_g.64447</name>
</gene>
<dbReference type="PROSITE" id="PS51787">
    <property type="entry name" value="LON_N"/>
    <property type="match status" value="1"/>
</dbReference>
<dbReference type="GO" id="GO:0008233">
    <property type="term" value="F:peptidase activity"/>
    <property type="evidence" value="ECO:0007669"/>
    <property type="project" value="UniProtKB-KW"/>
</dbReference>
<dbReference type="AlphaFoldDB" id="A0A1J3H1M9"/>
<name>A0A1J3H1M9_NOCCA</name>
<dbReference type="GO" id="GO:0006508">
    <property type="term" value="P:proteolysis"/>
    <property type="evidence" value="ECO:0007669"/>
    <property type="project" value="UniProtKB-KW"/>
</dbReference>
<reference evidence="3" key="1">
    <citation type="submission" date="2016-07" db="EMBL/GenBank/DDBJ databases">
        <title>De novo transcriptome assembly of four accessions of the metal hyperaccumulator plant Noccaea caerulescens.</title>
        <authorList>
            <person name="Blande D."/>
            <person name="Halimaa P."/>
            <person name="Tervahauta A.I."/>
            <person name="Aarts M.G."/>
            <person name="Karenlampi S.O."/>
        </authorList>
    </citation>
    <scope>NUCLEOTIDE SEQUENCE</scope>
</reference>
<evidence type="ECO:0000313" key="3">
    <source>
        <dbReference type="EMBL" id="JAU61910.1"/>
    </source>
</evidence>
<feature type="coiled-coil region" evidence="1">
    <location>
        <begin position="240"/>
        <end position="267"/>
    </location>
</feature>
<organism evidence="3">
    <name type="scientific">Noccaea caerulescens</name>
    <name type="common">Alpine penny-cress</name>
    <name type="synonym">Thlaspi caerulescens</name>
    <dbReference type="NCBI Taxonomy" id="107243"/>
    <lineage>
        <taxon>Eukaryota</taxon>
        <taxon>Viridiplantae</taxon>
        <taxon>Streptophyta</taxon>
        <taxon>Embryophyta</taxon>
        <taxon>Tracheophyta</taxon>
        <taxon>Spermatophyta</taxon>
        <taxon>Magnoliopsida</taxon>
        <taxon>eudicotyledons</taxon>
        <taxon>Gunneridae</taxon>
        <taxon>Pentapetalae</taxon>
        <taxon>rosids</taxon>
        <taxon>malvids</taxon>
        <taxon>Brassicales</taxon>
        <taxon>Brassicaceae</taxon>
        <taxon>Coluteocarpeae</taxon>
        <taxon>Noccaea</taxon>
    </lineage>
</organism>
<dbReference type="Pfam" id="PF02190">
    <property type="entry name" value="LON_substr_bdg"/>
    <property type="match status" value="1"/>
</dbReference>
<accession>A0A1J3H1M9</accession>
<dbReference type="PANTHER" id="PTHR46732:SF7">
    <property type="entry name" value="ATP-DEPENDENT PROTEASE LA (LON) DOMAIN PROTEIN"/>
    <property type="match status" value="1"/>
</dbReference>
<keyword evidence="3" id="KW-0378">Hydrolase</keyword>
<keyword evidence="1" id="KW-0175">Coiled coil</keyword>
<dbReference type="EMBL" id="GEVL01015431">
    <property type="protein sequence ID" value="JAU61910.1"/>
    <property type="molecule type" value="Transcribed_RNA"/>
</dbReference>
<evidence type="ECO:0000256" key="1">
    <source>
        <dbReference type="SAM" id="Coils"/>
    </source>
</evidence>
<dbReference type="SMART" id="SM00464">
    <property type="entry name" value="LON"/>
    <property type="match status" value="1"/>
</dbReference>
<dbReference type="InterPro" id="IPR046336">
    <property type="entry name" value="Lon_prtase_N_sf"/>
</dbReference>
<dbReference type="SUPFAM" id="SSF88697">
    <property type="entry name" value="PUA domain-like"/>
    <property type="match status" value="1"/>
</dbReference>
<dbReference type="PANTHER" id="PTHR46732">
    <property type="entry name" value="ATP-DEPENDENT PROTEASE LA (LON) DOMAIN PROTEIN"/>
    <property type="match status" value="1"/>
</dbReference>